<dbReference type="Gene3D" id="3.40.50.300">
    <property type="entry name" value="P-loop containing nucleotide triphosphate hydrolases"/>
    <property type="match status" value="1"/>
</dbReference>
<evidence type="ECO:0000313" key="12">
    <source>
        <dbReference type="EMBL" id="GGK04734.1"/>
    </source>
</evidence>
<evidence type="ECO:0000256" key="10">
    <source>
        <dbReference type="ARBA" id="ARBA00048567"/>
    </source>
</evidence>
<evidence type="ECO:0000256" key="1">
    <source>
        <dbReference type="ARBA" id="ARBA00004842"/>
    </source>
</evidence>
<dbReference type="RefSeq" id="WP_054670593.1">
    <property type="nucleotide sequence ID" value="NZ_BMOF01000042.1"/>
</dbReference>
<comment type="subunit">
    <text evidence="11">Monomer.</text>
</comment>
<dbReference type="SUPFAM" id="SSF52540">
    <property type="entry name" value="P-loop containing nucleoside triphosphate hydrolases"/>
    <property type="match status" value="1"/>
</dbReference>
<dbReference type="HAMAP" id="MF_00109">
    <property type="entry name" value="Shikimate_kinase"/>
    <property type="match status" value="1"/>
</dbReference>
<comment type="cofactor">
    <cofactor evidence="11">
        <name>Mg(2+)</name>
        <dbReference type="ChEBI" id="CHEBI:18420"/>
    </cofactor>
    <text evidence="11">Binds 1 Mg(2+) ion per subunit.</text>
</comment>
<keyword evidence="4 11" id="KW-0028">Amino-acid biosynthesis</keyword>
<dbReference type="AlphaFoldDB" id="A0A8J3BFY6"/>
<dbReference type="GO" id="GO:0000287">
    <property type="term" value="F:magnesium ion binding"/>
    <property type="evidence" value="ECO:0007669"/>
    <property type="project" value="UniProtKB-UniRule"/>
</dbReference>
<evidence type="ECO:0000256" key="11">
    <source>
        <dbReference type="HAMAP-Rule" id="MF_00109"/>
    </source>
</evidence>
<dbReference type="PRINTS" id="PR01100">
    <property type="entry name" value="SHIKIMTKNASE"/>
</dbReference>
<evidence type="ECO:0000256" key="8">
    <source>
        <dbReference type="ARBA" id="ARBA00022840"/>
    </source>
</evidence>
<dbReference type="InterPro" id="IPR031322">
    <property type="entry name" value="Shikimate/glucono_kinase"/>
</dbReference>
<keyword evidence="11" id="KW-0460">Magnesium</keyword>
<feature type="binding site" evidence="11">
    <location>
        <position position="15"/>
    </location>
    <ligand>
        <name>Mg(2+)</name>
        <dbReference type="ChEBI" id="CHEBI:18420"/>
    </ligand>
</feature>
<feature type="binding site" evidence="11">
    <location>
        <position position="119"/>
    </location>
    <ligand>
        <name>ATP</name>
        <dbReference type="ChEBI" id="CHEBI:30616"/>
    </ligand>
</feature>
<gene>
    <name evidence="11 12" type="primary">aroK</name>
    <name evidence="12" type="ORF">GCM10007043_18470</name>
</gene>
<evidence type="ECO:0000256" key="3">
    <source>
        <dbReference type="ARBA" id="ARBA00012154"/>
    </source>
</evidence>
<name>A0A8J3BFY6_9BACI</name>
<dbReference type="InterPro" id="IPR000623">
    <property type="entry name" value="Shikimate_kinase/TSH1"/>
</dbReference>
<dbReference type="PROSITE" id="PS01128">
    <property type="entry name" value="SHIKIMATE_KINASE"/>
    <property type="match status" value="1"/>
</dbReference>
<evidence type="ECO:0000313" key="13">
    <source>
        <dbReference type="Proteomes" id="UP000637720"/>
    </source>
</evidence>
<feature type="binding site" evidence="11">
    <location>
        <position position="57"/>
    </location>
    <ligand>
        <name>substrate</name>
    </ligand>
</feature>
<evidence type="ECO:0000256" key="5">
    <source>
        <dbReference type="ARBA" id="ARBA00022679"/>
    </source>
</evidence>
<dbReference type="CDD" id="cd00464">
    <property type="entry name" value="SK"/>
    <property type="match status" value="1"/>
</dbReference>
<comment type="catalytic activity">
    <reaction evidence="10 11">
        <text>shikimate + ATP = 3-phosphoshikimate + ADP + H(+)</text>
        <dbReference type="Rhea" id="RHEA:13121"/>
        <dbReference type="ChEBI" id="CHEBI:15378"/>
        <dbReference type="ChEBI" id="CHEBI:30616"/>
        <dbReference type="ChEBI" id="CHEBI:36208"/>
        <dbReference type="ChEBI" id="CHEBI:145989"/>
        <dbReference type="ChEBI" id="CHEBI:456216"/>
        <dbReference type="EC" id="2.7.1.71"/>
    </reaction>
</comment>
<feature type="binding site" evidence="11">
    <location>
        <position position="137"/>
    </location>
    <ligand>
        <name>substrate</name>
    </ligand>
</feature>
<dbReference type="Pfam" id="PF01202">
    <property type="entry name" value="SKI"/>
    <property type="match status" value="1"/>
</dbReference>
<reference evidence="12" key="2">
    <citation type="submission" date="2020-09" db="EMBL/GenBank/DDBJ databases">
        <authorList>
            <person name="Sun Q."/>
            <person name="Ohkuma M."/>
        </authorList>
    </citation>
    <scope>NUCLEOTIDE SEQUENCE</scope>
    <source>
        <strain evidence="12">JCM 14719</strain>
    </source>
</reference>
<keyword evidence="11" id="KW-0963">Cytoplasm</keyword>
<dbReference type="InterPro" id="IPR027417">
    <property type="entry name" value="P-loop_NTPase"/>
</dbReference>
<protein>
    <recommendedName>
        <fullName evidence="3 11">Shikimate kinase</fullName>
        <shortName evidence="11">SK</shortName>
        <ecNumber evidence="3 11">2.7.1.71</ecNumber>
    </recommendedName>
</protein>
<comment type="pathway">
    <text evidence="1 11">Metabolic intermediate biosynthesis; chorismate biosynthesis; chorismate from D-erythrose 4-phosphate and phosphoenolpyruvate: step 5/7.</text>
</comment>
<comment type="subcellular location">
    <subcellularLocation>
        <location evidence="11">Cytoplasm</location>
    </subcellularLocation>
</comment>
<dbReference type="GO" id="GO:0004765">
    <property type="term" value="F:shikimate kinase activity"/>
    <property type="evidence" value="ECO:0007669"/>
    <property type="project" value="UniProtKB-UniRule"/>
</dbReference>
<dbReference type="EMBL" id="BMOF01000042">
    <property type="protein sequence ID" value="GGK04734.1"/>
    <property type="molecule type" value="Genomic_DNA"/>
</dbReference>
<evidence type="ECO:0000256" key="6">
    <source>
        <dbReference type="ARBA" id="ARBA00022741"/>
    </source>
</evidence>
<dbReference type="GO" id="GO:0009423">
    <property type="term" value="P:chorismate biosynthetic process"/>
    <property type="evidence" value="ECO:0007669"/>
    <property type="project" value="UniProtKB-UniRule"/>
</dbReference>
<dbReference type="GO" id="GO:0005829">
    <property type="term" value="C:cytosol"/>
    <property type="evidence" value="ECO:0007669"/>
    <property type="project" value="TreeGrafter"/>
</dbReference>
<keyword evidence="13" id="KW-1185">Reference proteome</keyword>
<feature type="binding site" evidence="11">
    <location>
        <begin position="11"/>
        <end position="16"/>
    </location>
    <ligand>
        <name>ATP</name>
        <dbReference type="ChEBI" id="CHEBI:30616"/>
    </ligand>
</feature>
<organism evidence="12 13">
    <name type="scientific">Calditerricola satsumensis</name>
    <dbReference type="NCBI Taxonomy" id="373054"/>
    <lineage>
        <taxon>Bacteria</taxon>
        <taxon>Bacillati</taxon>
        <taxon>Bacillota</taxon>
        <taxon>Bacilli</taxon>
        <taxon>Bacillales</taxon>
        <taxon>Bacillaceae</taxon>
        <taxon>Calditerricola</taxon>
    </lineage>
</organism>
<feature type="binding site" evidence="11">
    <location>
        <position position="79"/>
    </location>
    <ligand>
        <name>substrate</name>
    </ligand>
</feature>
<dbReference type="UniPathway" id="UPA00053">
    <property type="reaction ID" value="UER00088"/>
</dbReference>
<comment type="caution">
    <text evidence="12">The sequence shown here is derived from an EMBL/GenBank/DDBJ whole genome shotgun (WGS) entry which is preliminary data.</text>
</comment>
<dbReference type="GO" id="GO:0008652">
    <property type="term" value="P:amino acid biosynthetic process"/>
    <property type="evidence" value="ECO:0007669"/>
    <property type="project" value="UniProtKB-KW"/>
</dbReference>
<comment type="function">
    <text evidence="11">Catalyzes the specific phosphorylation of the 3-hydroxyl group of shikimic acid using ATP as a cosubstrate.</text>
</comment>
<keyword evidence="11" id="KW-0479">Metal-binding</keyword>
<dbReference type="Proteomes" id="UP000637720">
    <property type="component" value="Unassembled WGS sequence"/>
</dbReference>
<feature type="binding site" evidence="11">
    <location>
        <position position="33"/>
    </location>
    <ligand>
        <name>substrate</name>
    </ligand>
</feature>
<evidence type="ECO:0000256" key="9">
    <source>
        <dbReference type="ARBA" id="ARBA00023141"/>
    </source>
</evidence>
<dbReference type="PANTHER" id="PTHR21087:SF16">
    <property type="entry name" value="SHIKIMATE KINASE 1, CHLOROPLASTIC"/>
    <property type="match status" value="1"/>
</dbReference>
<evidence type="ECO:0000256" key="7">
    <source>
        <dbReference type="ARBA" id="ARBA00022777"/>
    </source>
</evidence>
<dbReference type="EC" id="2.7.1.71" evidence="3 11"/>
<evidence type="ECO:0000256" key="4">
    <source>
        <dbReference type="ARBA" id="ARBA00022605"/>
    </source>
</evidence>
<keyword evidence="6 11" id="KW-0547">Nucleotide-binding</keyword>
<keyword evidence="7 11" id="KW-0418">Kinase</keyword>
<comment type="similarity">
    <text evidence="2 11">Belongs to the shikimate kinase family.</text>
</comment>
<keyword evidence="9 11" id="KW-0057">Aromatic amino acid biosynthesis</keyword>
<keyword evidence="8 11" id="KW-0067">ATP-binding</keyword>
<dbReference type="GO" id="GO:0005524">
    <property type="term" value="F:ATP binding"/>
    <property type="evidence" value="ECO:0007669"/>
    <property type="project" value="UniProtKB-UniRule"/>
</dbReference>
<feature type="binding site" evidence="11">
    <location>
        <position position="153"/>
    </location>
    <ligand>
        <name>ATP</name>
        <dbReference type="ChEBI" id="CHEBI:30616"/>
    </ligand>
</feature>
<keyword evidence="5 11" id="KW-0808">Transferase</keyword>
<evidence type="ECO:0000256" key="2">
    <source>
        <dbReference type="ARBA" id="ARBA00006997"/>
    </source>
</evidence>
<proteinExistence type="inferred from homology"/>
<sequence>MRNVVLIGMTGTGKSTVGRLVAEALGWPHVDTDERIEAVTGRTIAELFAERGEAGFRQWEHEVLREVLKGEGQVVSTGGGVVLRPDNVALLRDGQFVVALAAEPETLVRRLQGDASRHRPLLAGDVEAQIRKLIRERRGLYDFAHVRIATDNRLPQEVAAEIVHLYRARTNAQVTGGSY</sequence>
<dbReference type="InterPro" id="IPR023000">
    <property type="entry name" value="Shikimate_kinase_CS"/>
</dbReference>
<reference evidence="12" key="1">
    <citation type="journal article" date="2014" name="Int. J. Syst. Evol. Microbiol.">
        <title>Complete genome sequence of Corynebacterium casei LMG S-19264T (=DSM 44701T), isolated from a smear-ripened cheese.</title>
        <authorList>
            <consortium name="US DOE Joint Genome Institute (JGI-PGF)"/>
            <person name="Walter F."/>
            <person name="Albersmeier A."/>
            <person name="Kalinowski J."/>
            <person name="Ruckert C."/>
        </authorList>
    </citation>
    <scope>NUCLEOTIDE SEQUENCE</scope>
    <source>
        <strain evidence="12">JCM 14719</strain>
    </source>
</reference>
<accession>A0A8J3BFY6</accession>
<dbReference type="GO" id="GO:0009073">
    <property type="term" value="P:aromatic amino acid family biosynthetic process"/>
    <property type="evidence" value="ECO:0007669"/>
    <property type="project" value="UniProtKB-KW"/>
</dbReference>
<dbReference type="PANTHER" id="PTHR21087">
    <property type="entry name" value="SHIKIMATE KINASE"/>
    <property type="match status" value="1"/>
</dbReference>